<feature type="region of interest" description="Disordered" evidence="1">
    <location>
        <begin position="55"/>
        <end position="84"/>
    </location>
</feature>
<feature type="region of interest" description="Disordered" evidence="1">
    <location>
        <begin position="110"/>
        <end position="180"/>
    </location>
</feature>
<sequence length="180" mass="20987">MMERLDDFVRSEVAYASTDLPKGETGETHHRVSIPFSERDARPFQNIRPMESRMDDYRNNYKGRDGYRANKARDDRAPYPSARGEYNRRVAPVLTLNSLTKYPKIFCYKDTTTSSSSPPYDKSLEVRKHRPVLRLSPRERSLHERLHPAKETTRDGFRIGKTKSPGKRRETEGKGISWPR</sequence>
<dbReference type="Proteomes" id="UP001151760">
    <property type="component" value="Unassembled WGS sequence"/>
</dbReference>
<reference evidence="2" key="1">
    <citation type="journal article" date="2022" name="Int. J. Mol. Sci.">
        <title>Draft Genome of Tanacetum Coccineum: Genomic Comparison of Closely Related Tanacetum-Family Plants.</title>
        <authorList>
            <person name="Yamashiro T."/>
            <person name="Shiraishi A."/>
            <person name="Nakayama K."/>
            <person name="Satake H."/>
        </authorList>
    </citation>
    <scope>NUCLEOTIDE SEQUENCE</scope>
</reference>
<evidence type="ECO:0000256" key="1">
    <source>
        <dbReference type="SAM" id="MobiDB-lite"/>
    </source>
</evidence>
<protein>
    <submittedName>
        <fullName evidence="2">Uncharacterized protein</fullName>
    </submittedName>
</protein>
<dbReference type="EMBL" id="BQNB010011583">
    <property type="protein sequence ID" value="GJS92460.1"/>
    <property type="molecule type" value="Genomic_DNA"/>
</dbReference>
<proteinExistence type="predicted"/>
<name>A0ABQ4ZQA3_9ASTR</name>
<feature type="compositionally biased region" description="Low complexity" evidence="1">
    <location>
        <begin position="110"/>
        <end position="121"/>
    </location>
</feature>
<evidence type="ECO:0000313" key="3">
    <source>
        <dbReference type="Proteomes" id="UP001151760"/>
    </source>
</evidence>
<gene>
    <name evidence="2" type="ORF">Tco_0799428</name>
</gene>
<keyword evidence="3" id="KW-1185">Reference proteome</keyword>
<feature type="compositionally biased region" description="Basic and acidic residues" evidence="1">
    <location>
        <begin position="55"/>
        <end position="77"/>
    </location>
</feature>
<feature type="compositionally biased region" description="Basic and acidic residues" evidence="1">
    <location>
        <begin position="136"/>
        <end position="158"/>
    </location>
</feature>
<accession>A0ABQ4ZQA3</accession>
<organism evidence="2 3">
    <name type="scientific">Tanacetum coccineum</name>
    <dbReference type="NCBI Taxonomy" id="301880"/>
    <lineage>
        <taxon>Eukaryota</taxon>
        <taxon>Viridiplantae</taxon>
        <taxon>Streptophyta</taxon>
        <taxon>Embryophyta</taxon>
        <taxon>Tracheophyta</taxon>
        <taxon>Spermatophyta</taxon>
        <taxon>Magnoliopsida</taxon>
        <taxon>eudicotyledons</taxon>
        <taxon>Gunneridae</taxon>
        <taxon>Pentapetalae</taxon>
        <taxon>asterids</taxon>
        <taxon>campanulids</taxon>
        <taxon>Asterales</taxon>
        <taxon>Asteraceae</taxon>
        <taxon>Asteroideae</taxon>
        <taxon>Anthemideae</taxon>
        <taxon>Anthemidinae</taxon>
        <taxon>Tanacetum</taxon>
    </lineage>
</organism>
<reference evidence="2" key="2">
    <citation type="submission" date="2022-01" db="EMBL/GenBank/DDBJ databases">
        <authorList>
            <person name="Yamashiro T."/>
            <person name="Shiraishi A."/>
            <person name="Satake H."/>
            <person name="Nakayama K."/>
        </authorList>
    </citation>
    <scope>NUCLEOTIDE SEQUENCE</scope>
</reference>
<evidence type="ECO:0000313" key="2">
    <source>
        <dbReference type="EMBL" id="GJS92460.1"/>
    </source>
</evidence>
<comment type="caution">
    <text evidence="2">The sequence shown here is derived from an EMBL/GenBank/DDBJ whole genome shotgun (WGS) entry which is preliminary data.</text>
</comment>